<reference evidence="1 2" key="1">
    <citation type="submission" date="2018-11" db="EMBL/GenBank/DDBJ databases">
        <title>Gordonia insulae sp. nov., isolated from an island soil.</title>
        <authorList>
            <person name="Kim Y.S."/>
            <person name="Kim S.B."/>
        </authorList>
    </citation>
    <scope>NUCLEOTIDE SEQUENCE [LARGE SCALE GENOMIC DNA]</scope>
    <source>
        <strain evidence="1 2">MMS17-SY073</strain>
    </source>
</reference>
<dbReference type="AlphaFoldDB" id="A0A3G8JPY6"/>
<sequence>MTWTGAGSSSAQPQIPKFTTIGEDFGTFGDHASCRGAANLKMFAPRGKRGVVRVSLTSHGFTGDGSSWTTNPRCRVLLVINQTSGNSFMKQTPILAAFGRQAGQNVTRDIVTGSGLALVSVIPYTVGLPRVAQGNGTGAYVLVP</sequence>
<dbReference type="EMBL" id="CP033972">
    <property type="protein sequence ID" value="AZG47147.1"/>
    <property type="molecule type" value="Genomic_DNA"/>
</dbReference>
<name>A0A3G8JPY6_9ACTN</name>
<protein>
    <submittedName>
        <fullName evidence="1">Uncharacterized protein</fullName>
    </submittedName>
</protein>
<dbReference type="KEGG" id="gom:D7316_03755"/>
<dbReference type="Proteomes" id="UP000271469">
    <property type="component" value="Chromosome"/>
</dbReference>
<evidence type="ECO:0000313" key="1">
    <source>
        <dbReference type="EMBL" id="AZG47147.1"/>
    </source>
</evidence>
<evidence type="ECO:0000313" key="2">
    <source>
        <dbReference type="Proteomes" id="UP000271469"/>
    </source>
</evidence>
<keyword evidence="2" id="KW-1185">Reference proteome</keyword>
<proteinExistence type="predicted"/>
<accession>A0A3G8JPY6</accession>
<gene>
    <name evidence="1" type="ORF">D7316_03755</name>
</gene>
<organism evidence="1 2">
    <name type="scientific">Gordonia insulae</name>
    <dbReference type="NCBI Taxonomy" id="2420509"/>
    <lineage>
        <taxon>Bacteria</taxon>
        <taxon>Bacillati</taxon>
        <taxon>Actinomycetota</taxon>
        <taxon>Actinomycetes</taxon>
        <taxon>Mycobacteriales</taxon>
        <taxon>Gordoniaceae</taxon>
        <taxon>Gordonia</taxon>
    </lineage>
</organism>